<keyword evidence="1" id="KW-0812">Transmembrane</keyword>
<dbReference type="GO" id="GO:0015234">
    <property type="term" value="F:thiamine transmembrane transporter activity"/>
    <property type="evidence" value="ECO:0007669"/>
    <property type="project" value="InterPro"/>
</dbReference>
<dbReference type="EMBL" id="WSLF01000015">
    <property type="protein sequence ID" value="KAE9630238.1"/>
    <property type="molecule type" value="Genomic_DNA"/>
</dbReference>
<feature type="transmembrane region" description="Helical" evidence="1">
    <location>
        <begin position="206"/>
        <end position="228"/>
    </location>
</feature>
<comment type="caution">
    <text evidence="2">The sequence shown here is derived from an EMBL/GenBank/DDBJ whole genome shotgun (WGS) entry which is preliminary data.</text>
</comment>
<dbReference type="Gene3D" id="1.10.1760.20">
    <property type="match status" value="1"/>
</dbReference>
<name>A0A7C8LGL2_9FIRM</name>
<keyword evidence="3" id="KW-1185">Reference proteome</keyword>
<feature type="transmembrane region" description="Helical" evidence="1">
    <location>
        <begin position="140"/>
        <end position="156"/>
    </location>
</feature>
<keyword evidence="1" id="KW-0472">Membrane</keyword>
<protein>
    <submittedName>
        <fullName evidence="2">Energy-coupled thiamine transporter ThiT</fullName>
    </submittedName>
</protein>
<dbReference type="NCBIfam" id="TIGR02357">
    <property type="entry name" value="ECF_ThiT_YuaJ"/>
    <property type="match status" value="1"/>
</dbReference>
<evidence type="ECO:0000313" key="3">
    <source>
        <dbReference type="Proteomes" id="UP000483018"/>
    </source>
</evidence>
<feature type="transmembrane region" description="Helical" evidence="1">
    <location>
        <begin position="37"/>
        <end position="55"/>
    </location>
</feature>
<evidence type="ECO:0000256" key="1">
    <source>
        <dbReference type="SAM" id="Phobius"/>
    </source>
</evidence>
<evidence type="ECO:0000313" key="2">
    <source>
        <dbReference type="EMBL" id="KAE9630238.1"/>
    </source>
</evidence>
<feature type="transmembrane region" description="Helical" evidence="1">
    <location>
        <begin position="67"/>
        <end position="87"/>
    </location>
</feature>
<keyword evidence="1" id="KW-1133">Transmembrane helix</keyword>
<feature type="transmembrane region" description="Helical" evidence="1">
    <location>
        <begin position="163"/>
        <end position="186"/>
    </location>
</feature>
<proteinExistence type="predicted"/>
<dbReference type="AlphaFoldDB" id="A0A7C8LGL2"/>
<accession>A0A7C8LGL2</accession>
<dbReference type="Pfam" id="PF09515">
    <property type="entry name" value="Thia_YuaJ"/>
    <property type="match status" value="1"/>
</dbReference>
<reference evidence="2 3" key="1">
    <citation type="submission" date="2019-12" db="EMBL/GenBank/DDBJ databases">
        <title>Defluviitalea raffinosedens, isolated from a biogas fermenter, genome sequencing and characterization.</title>
        <authorList>
            <person name="Rettenmaier R."/>
            <person name="Schneider M."/>
            <person name="Neuhaus K."/>
            <person name="Liebl W."/>
            <person name="Zverlov V."/>
        </authorList>
    </citation>
    <scope>NUCLEOTIDE SEQUENCE [LARGE SCALE GENOMIC DNA]</scope>
    <source>
        <strain evidence="2 3">249c-K6</strain>
    </source>
</reference>
<organism evidence="2 3">
    <name type="scientific">Defluviitalea raffinosedens</name>
    <dbReference type="NCBI Taxonomy" id="1450156"/>
    <lineage>
        <taxon>Bacteria</taxon>
        <taxon>Bacillati</taxon>
        <taxon>Bacillota</taxon>
        <taxon>Clostridia</taxon>
        <taxon>Lachnospirales</taxon>
        <taxon>Defluviitaleaceae</taxon>
        <taxon>Defluviitalea</taxon>
    </lineage>
</organism>
<dbReference type="InterPro" id="IPR012651">
    <property type="entry name" value="Thia_Transptr_ThiT"/>
</dbReference>
<dbReference type="OrthoDB" id="9795813at2"/>
<sequence length="241" mass="26631">MLAKGSEILVNLLRTKLKEDFFMFGEEALQNFIESPLGKTIIVLVALILVALFAGNLYKKKNLSVKALAYSGLAIALATILSNFTLFQLPQGGSVTPFSMMFIVLIGYWFGPFEGILAGVTYGLLQLALGGYVVHPAQLLLDYPLAFGALGFSGFFKKGSYSLIYGYIAGVMGRFVCSFLSGWIFFGSYAWEGFDPITYSILYNLSYIGIEMVLTILLFMIPSFRFALNHIKKTVNVNEYA</sequence>
<dbReference type="Proteomes" id="UP000483018">
    <property type="component" value="Unassembled WGS sequence"/>
</dbReference>
<dbReference type="GO" id="GO:0005886">
    <property type="term" value="C:plasma membrane"/>
    <property type="evidence" value="ECO:0007669"/>
    <property type="project" value="InterPro"/>
</dbReference>
<gene>
    <name evidence="2" type="primary">thiT</name>
    <name evidence="2" type="ORF">GND95_12530</name>
</gene>